<evidence type="ECO:0000256" key="5">
    <source>
        <dbReference type="ARBA" id="ARBA00023136"/>
    </source>
</evidence>
<feature type="transmembrane region" description="Helical" evidence="6">
    <location>
        <begin position="47"/>
        <end position="68"/>
    </location>
</feature>
<feature type="transmembrane region" description="Helical" evidence="6">
    <location>
        <begin position="225"/>
        <end position="244"/>
    </location>
</feature>
<protein>
    <recommendedName>
        <fullName evidence="6">Phosphate transporter</fullName>
    </recommendedName>
</protein>
<keyword evidence="6" id="KW-0592">Phosphate transport</keyword>
<evidence type="ECO:0000256" key="2">
    <source>
        <dbReference type="ARBA" id="ARBA00022448"/>
    </source>
</evidence>
<keyword evidence="4 6" id="KW-1133">Transmembrane helix</keyword>
<keyword evidence="8" id="KW-1185">Reference proteome</keyword>
<comment type="subcellular location">
    <subcellularLocation>
        <location evidence="1 6">Membrane</location>
        <topology evidence="1 6">Multi-pass membrane protein</topology>
    </subcellularLocation>
</comment>
<dbReference type="PANTHER" id="PTHR11101:SF16">
    <property type="entry name" value="PHOSPHATE TRANSPORTER"/>
    <property type="match status" value="1"/>
</dbReference>
<evidence type="ECO:0000313" key="8">
    <source>
        <dbReference type="Proteomes" id="UP001204015"/>
    </source>
</evidence>
<dbReference type="Pfam" id="PF01384">
    <property type="entry name" value="PHO4"/>
    <property type="match status" value="1"/>
</dbReference>
<feature type="transmembrane region" description="Helical" evidence="6">
    <location>
        <begin position="184"/>
        <end position="205"/>
    </location>
</feature>
<dbReference type="InterPro" id="IPR001204">
    <property type="entry name" value="Phos_transporter"/>
</dbReference>
<dbReference type="EMBL" id="JAMXLY010000014">
    <property type="protein sequence ID" value="MCO6025271.1"/>
    <property type="molecule type" value="Genomic_DNA"/>
</dbReference>
<proteinExistence type="inferred from homology"/>
<keyword evidence="5 6" id="KW-0472">Membrane</keyword>
<feature type="transmembrane region" description="Helical" evidence="6">
    <location>
        <begin position="251"/>
        <end position="268"/>
    </location>
</feature>
<name>A0ABT1BW32_9BACT</name>
<organism evidence="7 8">
    <name type="scientific">Segatella cerevisiae</name>
    <dbReference type="NCBI Taxonomy" id="2053716"/>
    <lineage>
        <taxon>Bacteria</taxon>
        <taxon>Pseudomonadati</taxon>
        <taxon>Bacteroidota</taxon>
        <taxon>Bacteroidia</taxon>
        <taxon>Bacteroidales</taxon>
        <taxon>Prevotellaceae</taxon>
        <taxon>Segatella</taxon>
    </lineage>
</organism>
<evidence type="ECO:0000256" key="6">
    <source>
        <dbReference type="RuleBase" id="RU363058"/>
    </source>
</evidence>
<feature type="transmembrane region" description="Helical" evidence="6">
    <location>
        <begin position="147"/>
        <end position="172"/>
    </location>
</feature>
<evidence type="ECO:0000256" key="1">
    <source>
        <dbReference type="ARBA" id="ARBA00004141"/>
    </source>
</evidence>
<evidence type="ECO:0000256" key="4">
    <source>
        <dbReference type="ARBA" id="ARBA00022989"/>
    </source>
</evidence>
<sequence>MSIIYLCMIIFLLCLALFDLSVGVSNDAVNFLQPSIGARAVKFRTMMIVASCGVIVGAMLSSGMIDIARNGIMMPAQFSFKDVMIIFLAVMVTDVIALDAFNSLGLPTSTTVSIVFDLLGGTFALSTIKVISDSSLSYNTLLNSGKALNIIIALFVSVVIAFVLGLIVMWVARILFTFSYKKHLKYIIAVFGGLAFTVLAYFIFFKGLRTSPYCSESSGNFIEAHTLWLLPVTFVVSTIVIELLHLLHVNIFKLIVLFGTFALALAFTRNDLVNFIGVPLAGLSSYQDFMNNAHNITPSDFMMNTLTPNVKTPPLYLLIAGIIMLIAMGRSQRVQKVIQTSVDLSRQDEGDEMFGSSKTARALVRFTQNTGNTLNRFVPTPLKNWISSRFDKDNIILSDDKAAFDLVRASVNLVLSAVLITIGTNCKLPLSTTYIAFMVAMGTSLADRAWSRDTAVFRVTGVLSVIGGWFITAGAAFIITGLVCLLMYFGGFPVQLLFVVLIVFQIIRSNRKPVSKEKTQNQDEDSFRLMMRVRDPELVWDILKKHVSRTQSHENRFALKEYNQIMNGLANEDMKGLQHADKELKSEQNNLKKYRRQEMLGLKRSPQDIAIERNTWLHLGANANQQFLYSLRRMLDPIKEHVDNSFSPLPANYVQEFLPMLQHINDLMKNTEAEISEGHYHNYREILAEADECKDELAILRKKHLKRIQEGDTSQMQINLLYLNILQESQEFLSVMRHQLRAAKRFMEN</sequence>
<keyword evidence="2 6" id="KW-0813">Transport</keyword>
<feature type="transmembrane region" description="Helical" evidence="6">
    <location>
        <begin position="455"/>
        <end position="479"/>
    </location>
</feature>
<evidence type="ECO:0000313" key="7">
    <source>
        <dbReference type="EMBL" id="MCO6025271.1"/>
    </source>
</evidence>
<gene>
    <name evidence="7" type="ORF">NG821_05360</name>
</gene>
<feature type="transmembrane region" description="Helical" evidence="6">
    <location>
        <begin position="313"/>
        <end position="329"/>
    </location>
</feature>
<comment type="caution">
    <text evidence="7">The sequence shown here is derived from an EMBL/GenBank/DDBJ whole genome shotgun (WGS) entry which is preliminary data.</text>
</comment>
<accession>A0ABT1BW32</accession>
<feature type="transmembrane region" description="Helical" evidence="6">
    <location>
        <begin position="80"/>
        <end position="101"/>
    </location>
</feature>
<comment type="similarity">
    <text evidence="6">Belongs to the inorganic phosphate transporter (PiT) (TC 2.A.20) family.</text>
</comment>
<dbReference type="PANTHER" id="PTHR11101">
    <property type="entry name" value="PHOSPHATE TRANSPORTER"/>
    <property type="match status" value="1"/>
</dbReference>
<evidence type="ECO:0000256" key="3">
    <source>
        <dbReference type="ARBA" id="ARBA00022692"/>
    </source>
</evidence>
<reference evidence="7 8" key="1">
    <citation type="submission" date="2022-06" db="EMBL/GenBank/DDBJ databases">
        <title>A taxonomic note on the genus Prevotella: Description of four novel genera and emended description of the genera Hallella and Xylanibacter.</title>
        <authorList>
            <person name="Hitch T.C.A."/>
        </authorList>
    </citation>
    <scope>NUCLEOTIDE SEQUENCE [LARGE SCALE GENOMIC DNA]</scope>
    <source>
        <strain evidence="7 8">DSM 100619</strain>
    </source>
</reference>
<feature type="transmembrane region" description="Helical" evidence="6">
    <location>
        <begin position="485"/>
        <end position="507"/>
    </location>
</feature>
<dbReference type="Proteomes" id="UP001204015">
    <property type="component" value="Unassembled WGS sequence"/>
</dbReference>
<keyword evidence="3 6" id="KW-0812">Transmembrane</keyword>